<dbReference type="InterPro" id="IPR013783">
    <property type="entry name" value="Ig-like_fold"/>
</dbReference>
<organism evidence="3 4">
    <name type="scientific">Pleurodeles waltl</name>
    <name type="common">Iberian ribbed newt</name>
    <dbReference type="NCBI Taxonomy" id="8319"/>
    <lineage>
        <taxon>Eukaryota</taxon>
        <taxon>Metazoa</taxon>
        <taxon>Chordata</taxon>
        <taxon>Craniata</taxon>
        <taxon>Vertebrata</taxon>
        <taxon>Euteleostomi</taxon>
        <taxon>Amphibia</taxon>
        <taxon>Batrachia</taxon>
        <taxon>Caudata</taxon>
        <taxon>Salamandroidea</taxon>
        <taxon>Salamandridae</taxon>
        <taxon>Pleurodelinae</taxon>
        <taxon>Pleurodeles</taxon>
    </lineage>
</organism>
<dbReference type="PANTHER" id="PTHR31594">
    <property type="entry name" value="AIG1-TYPE G DOMAIN-CONTAINING PROTEIN"/>
    <property type="match status" value="1"/>
</dbReference>
<dbReference type="InterPro" id="IPR052090">
    <property type="entry name" value="Cytolytic_pore-forming_toxin"/>
</dbReference>
<dbReference type="Proteomes" id="UP001066276">
    <property type="component" value="Chromosome 11"/>
</dbReference>
<gene>
    <name evidence="3" type="ORF">NDU88_005329</name>
</gene>
<sequence length="811" mass="91388">MRLWHRPYTACWPHHVDHQATRVTPQMAQGTSDIAPAAEVFSAFARLPQEAPVSAVPGLEKAPYNRRLCPLSERMASDKTIERLTLGRPLALGMLYDIRRDAIIPGMTLWDKAAIKNDVRESLQPNTEFKIVASDSMEDKASSLNVSASLKASFLGGLIEVGGSAKFLNERKKSRNQARVTLQYTATTKFEQLSMNHLGPKNIQYPSVFDQKDVTHVVTAVLYGAKAFFVFDREVSASESMQDVKGTLQIAVKSIPTFSIEGEGSLQMNDTIKENMDTFTCTFCGDFALPFNPVTYQDAIKAFSTLPSLVEKNAIPVKVWLHPINDFDSKPSQMLRTLSAVLIGNVQDVLEELSYFDMECNDLLKEPAATTFPDVKIKIKTFQKNIMNFRLIFQKEVARLLPAIRGAGEEEIALVDLITSKEQSPFSTLQLTEFLEAKEEEINFVNAYLKVLQGIKMTPTNSELNQVKIDPMVDCVFSFTFTSLQDEEPYLSEQKQWLQMQFKNTPDTTPTKPVIPQNLKRWFSDEDIIRKSRVTVKAFIDFEKWNRTVLNRKLQFTVSSVQDPSNPGVSIYWYEAAKIKSRAFEPPKANSPVVNTMTHDGALFSIPTSSEIKGYRVEYRSREEDNWTVAASTMSKESVIVTRLVANSVYQFRQSAVYNEWFSFPSDSTSFLTTRPVSTPRKVEEVKEKAGVITLTWLEPAVIATGYRLSEYKIEYKEQAEQASQDGKEKWIEQKVPDKALKSSIDGLKLNTPYCFRVSVLCESGERSLPSEVRVCSATQEIKPPPPPAPAPAPNPVTYPPTRPVRSPFER</sequence>
<dbReference type="Gene3D" id="2.60.40.10">
    <property type="entry name" value="Immunoglobulins"/>
    <property type="match status" value="2"/>
</dbReference>
<reference evidence="3" key="1">
    <citation type="journal article" date="2022" name="bioRxiv">
        <title>Sequencing and chromosome-scale assembly of the giantPleurodeles waltlgenome.</title>
        <authorList>
            <person name="Brown T."/>
            <person name="Elewa A."/>
            <person name="Iarovenko S."/>
            <person name="Subramanian E."/>
            <person name="Araus A.J."/>
            <person name="Petzold A."/>
            <person name="Susuki M."/>
            <person name="Suzuki K.-i.T."/>
            <person name="Hayashi T."/>
            <person name="Toyoda A."/>
            <person name="Oliveira C."/>
            <person name="Osipova E."/>
            <person name="Leigh N.D."/>
            <person name="Simon A."/>
            <person name="Yun M.H."/>
        </authorList>
    </citation>
    <scope>NUCLEOTIDE SEQUENCE</scope>
    <source>
        <strain evidence="3">20211129_DDA</strain>
        <tissue evidence="3">Liver</tissue>
    </source>
</reference>
<dbReference type="EMBL" id="JANPWB010000015">
    <property type="protein sequence ID" value="KAJ1092217.1"/>
    <property type="molecule type" value="Genomic_DNA"/>
</dbReference>
<dbReference type="Pfam" id="PF18078">
    <property type="entry name" value="Thioredoxin_11"/>
    <property type="match status" value="1"/>
</dbReference>
<proteinExistence type="predicted"/>
<accession>A0AAV7LL11</accession>
<dbReference type="SMART" id="SM00060">
    <property type="entry name" value="FN3"/>
    <property type="match status" value="2"/>
</dbReference>
<name>A0AAV7LL11_PLEWA</name>
<evidence type="ECO:0000313" key="4">
    <source>
        <dbReference type="Proteomes" id="UP001066276"/>
    </source>
</evidence>
<dbReference type="InterPro" id="IPR036116">
    <property type="entry name" value="FN3_sf"/>
</dbReference>
<dbReference type="InterPro" id="IPR003961">
    <property type="entry name" value="FN3_dom"/>
</dbReference>
<evidence type="ECO:0000313" key="3">
    <source>
        <dbReference type="EMBL" id="KAJ1092217.1"/>
    </source>
</evidence>
<protein>
    <recommendedName>
        <fullName evidence="2">Fibronectin type-III domain-containing protein</fullName>
    </recommendedName>
</protein>
<comment type="caution">
    <text evidence="3">The sequence shown here is derived from an EMBL/GenBank/DDBJ whole genome shotgun (WGS) entry which is preliminary data.</text>
</comment>
<feature type="domain" description="Fibronectin type-III" evidence="2">
    <location>
        <begin position="676"/>
        <end position="782"/>
    </location>
</feature>
<keyword evidence="4" id="KW-1185">Reference proteome</keyword>
<feature type="region of interest" description="Disordered" evidence="1">
    <location>
        <begin position="778"/>
        <end position="811"/>
    </location>
</feature>
<dbReference type="CDD" id="cd00063">
    <property type="entry name" value="FN3"/>
    <property type="match status" value="2"/>
</dbReference>
<dbReference type="InterPro" id="IPR048997">
    <property type="entry name" value="Stonustoxin-like_helical"/>
</dbReference>
<dbReference type="PROSITE" id="PS50853">
    <property type="entry name" value="FN3"/>
    <property type="match status" value="1"/>
</dbReference>
<evidence type="ECO:0000256" key="1">
    <source>
        <dbReference type="SAM" id="MobiDB-lite"/>
    </source>
</evidence>
<dbReference type="Pfam" id="PF00041">
    <property type="entry name" value="fn3"/>
    <property type="match status" value="1"/>
</dbReference>
<feature type="compositionally biased region" description="Pro residues" evidence="1">
    <location>
        <begin position="783"/>
        <end position="803"/>
    </location>
</feature>
<dbReference type="PANTHER" id="PTHR31594:SF16">
    <property type="entry name" value="SI:CH211-281L24.3"/>
    <property type="match status" value="1"/>
</dbReference>
<dbReference type="Pfam" id="PF21109">
    <property type="entry name" value="Stonustoxin_helical"/>
    <property type="match status" value="1"/>
</dbReference>
<evidence type="ECO:0000259" key="2">
    <source>
        <dbReference type="PROSITE" id="PS50853"/>
    </source>
</evidence>
<dbReference type="SUPFAM" id="SSF49265">
    <property type="entry name" value="Fibronectin type III"/>
    <property type="match status" value="1"/>
</dbReference>
<dbReference type="InterPro" id="IPR040581">
    <property type="entry name" value="Thioredoxin_11"/>
</dbReference>
<dbReference type="AlphaFoldDB" id="A0AAV7LL11"/>